<dbReference type="RefSeq" id="WP_134215917.1">
    <property type="nucleotide sequence ID" value="NZ_QFFZ01000075.1"/>
</dbReference>
<dbReference type="AlphaFoldDB" id="A0A4Y7RJ29"/>
<reference evidence="1 2" key="1">
    <citation type="journal article" date="2018" name="Environ. Microbiol.">
        <title>Novel energy conservation strategies and behaviour of Pelotomaculum schinkii driving syntrophic propionate catabolism.</title>
        <authorList>
            <person name="Hidalgo-Ahumada C.A.P."/>
            <person name="Nobu M.K."/>
            <person name="Narihiro T."/>
            <person name="Tamaki H."/>
            <person name="Liu W.T."/>
            <person name="Kamagata Y."/>
            <person name="Stams A.J.M."/>
            <person name="Imachi H."/>
            <person name="Sousa D.Z."/>
        </authorList>
    </citation>
    <scope>NUCLEOTIDE SEQUENCE [LARGE SCALE GENOMIC DNA]</scope>
    <source>
        <strain evidence="1 2">MGP</strain>
    </source>
</reference>
<organism evidence="1 2">
    <name type="scientific">Pelotomaculum propionicicum</name>
    <dbReference type="NCBI Taxonomy" id="258475"/>
    <lineage>
        <taxon>Bacteria</taxon>
        <taxon>Bacillati</taxon>
        <taxon>Bacillota</taxon>
        <taxon>Clostridia</taxon>
        <taxon>Eubacteriales</taxon>
        <taxon>Desulfotomaculaceae</taxon>
        <taxon>Pelotomaculum</taxon>
    </lineage>
</organism>
<comment type="caution">
    <text evidence="1">The sequence shown here is derived from an EMBL/GenBank/DDBJ whole genome shotgun (WGS) entry which is preliminary data.</text>
</comment>
<sequence length="210" mass="23499">MARQTRIIFCLAVLVFAISVAAGYIWGSRQIIMPQSKPADVYHAAPNFFNPRVGEETVLIKDKEYLCGDLEKLSEEKVPAELLGLDRKALAEKFPASEGWVVNFANPGFLTLTMKSAEFCPLHRQFRHIGLYQGLVAVYEGPVGFNGKVLRVENIPVEALSPAYRIMLEQVMDINKQSHSATEMLRRELEFSTDDALNAALDNLDEQSLP</sequence>
<gene>
    <name evidence="1" type="ORF">Pmgp_03613</name>
</gene>
<dbReference type="Proteomes" id="UP000297597">
    <property type="component" value="Unassembled WGS sequence"/>
</dbReference>
<keyword evidence="2" id="KW-1185">Reference proteome</keyword>
<dbReference type="EMBL" id="QFFZ01000075">
    <property type="protein sequence ID" value="TEB08811.1"/>
    <property type="molecule type" value="Genomic_DNA"/>
</dbReference>
<protein>
    <recommendedName>
        <fullName evidence="3">Bypass of forespore C C-terminal domain-containing protein</fullName>
    </recommendedName>
</protein>
<name>A0A4Y7RJ29_9FIRM</name>
<evidence type="ECO:0000313" key="1">
    <source>
        <dbReference type="EMBL" id="TEB08811.1"/>
    </source>
</evidence>
<accession>A0A4Y7RJ29</accession>
<evidence type="ECO:0008006" key="3">
    <source>
        <dbReference type="Google" id="ProtNLM"/>
    </source>
</evidence>
<evidence type="ECO:0000313" key="2">
    <source>
        <dbReference type="Proteomes" id="UP000297597"/>
    </source>
</evidence>
<proteinExistence type="predicted"/>
<dbReference type="OrthoDB" id="2081260at2"/>